<gene>
    <name evidence="8" type="ORF">GCM10007390_22110</name>
</gene>
<dbReference type="Pfam" id="PF07980">
    <property type="entry name" value="SusD_RagB"/>
    <property type="match status" value="1"/>
</dbReference>
<evidence type="ECO:0000256" key="4">
    <source>
        <dbReference type="ARBA" id="ARBA00023136"/>
    </source>
</evidence>
<comment type="similarity">
    <text evidence="2">Belongs to the SusD family.</text>
</comment>
<dbReference type="AlphaFoldDB" id="A0A8J3D3W0"/>
<comment type="caution">
    <text evidence="8">The sequence shown here is derived from an EMBL/GenBank/DDBJ whole genome shotgun (WGS) entry which is preliminary data.</text>
</comment>
<sequence>MDAFVLIATNVIKSYISKNREFPIRYFKKMKRKLIYSIGLALSLGMSSCEQEYLNPGSASQGQVVNDQNGLLAMVNGLQQQYTISRAGAMYSGLTANGLTTKELINLNVGNTDEANLQTGTTAVQGNNSLVTNLWNKSNIVKSNADIILANIAAAKDPSVNAQILANTHFYRALALGTLATFWEKAPIAVGENATFSSREDVLKEALASIGAGLTAAAINATSTVGGIDIKNSLLALQARYNLMLGNYDAAYNAANQVDLTKKSAFLFDDVSRNPLFETSFSNRNVAEPVADFGLPASLAPPANDGRRAFYYNMTTGLNAGRASFFTASSAAVPVYLPGEMLLIKAEAKARQGSLNEAVTELNKVLTKQTDVWGIGANLPPYSGPMTQAAILTEIYRQRSIELFLSGLRIEDSRRFGRPASERTRDFYPYPLAERNNNTSTPADPAK</sequence>
<dbReference type="GO" id="GO:0009279">
    <property type="term" value="C:cell outer membrane"/>
    <property type="evidence" value="ECO:0007669"/>
    <property type="project" value="UniProtKB-SubCell"/>
</dbReference>
<feature type="region of interest" description="Disordered" evidence="6">
    <location>
        <begin position="427"/>
        <end position="447"/>
    </location>
</feature>
<feature type="compositionally biased region" description="Polar residues" evidence="6">
    <location>
        <begin position="435"/>
        <end position="447"/>
    </location>
</feature>
<dbReference type="Gene3D" id="1.25.40.390">
    <property type="match status" value="1"/>
</dbReference>
<dbReference type="EMBL" id="BMXF01000002">
    <property type="protein sequence ID" value="GHB68337.1"/>
    <property type="molecule type" value="Genomic_DNA"/>
</dbReference>
<evidence type="ECO:0000313" key="8">
    <source>
        <dbReference type="EMBL" id="GHB68337.1"/>
    </source>
</evidence>
<keyword evidence="3" id="KW-0732">Signal</keyword>
<keyword evidence="9" id="KW-1185">Reference proteome</keyword>
<protein>
    <recommendedName>
        <fullName evidence="7">RagB/SusD domain-containing protein</fullName>
    </recommendedName>
</protein>
<evidence type="ECO:0000259" key="7">
    <source>
        <dbReference type="Pfam" id="PF07980"/>
    </source>
</evidence>
<dbReference type="Proteomes" id="UP000598271">
    <property type="component" value="Unassembled WGS sequence"/>
</dbReference>
<evidence type="ECO:0000256" key="6">
    <source>
        <dbReference type="SAM" id="MobiDB-lite"/>
    </source>
</evidence>
<evidence type="ECO:0000256" key="1">
    <source>
        <dbReference type="ARBA" id="ARBA00004442"/>
    </source>
</evidence>
<feature type="domain" description="RagB/SusD" evidence="7">
    <location>
        <begin position="304"/>
        <end position="438"/>
    </location>
</feature>
<keyword evidence="4" id="KW-0472">Membrane</keyword>
<reference evidence="8 9" key="1">
    <citation type="journal article" date="2014" name="Int. J. Syst. Evol. Microbiol.">
        <title>Complete genome sequence of Corynebacterium casei LMG S-19264T (=DSM 44701T), isolated from a smear-ripened cheese.</title>
        <authorList>
            <consortium name="US DOE Joint Genome Institute (JGI-PGF)"/>
            <person name="Walter F."/>
            <person name="Albersmeier A."/>
            <person name="Kalinowski J."/>
            <person name="Ruckert C."/>
        </authorList>
    </citation>
    <scope>NUCLEOTIDE SEQUENCE [LARGE SCALE GENOMIC DNA]</scope>
    <source>
        <strain evidence="8 9">KCTC 12866</strain>
    </source>
</reference>
<dbReference type="InterPro" id="IPR012944">
    <property type="entry name" value="SusD_RagB_dom"/>
</dbReference>
<evidence type="ECO:0000313" key="9">
    <source>
        <dbReference type="Proteomes" id="UP000598271"/>
    </source>
</evidence>
<evidence type="ECO:0000256" key="5">
    <source>
        <dbReference type="ARBA" id="ARBA00023237"/>
    </source>
</evidence>
<proteinExistence type="inferred from homology"/>
<organism evidence="8 9">
    <name type="scientific">Persicitalea jodogahamensis</name>
    <dbReference type="NCBI Taxonomy" id="402147"/>
    <lineage>
        <taxon>Bacteria</taxon>
        <taxon>Pseudomonadati</taxon>
        <taxon>Bacteroidota</taxon>
        <taxon>Cytophagia</taxon>
        <taxon>Cytophagales</taxon>
        <taxon>Spirosomataceae</taxon>
        <taxon>Persicitalea</taxon>
    </lineage>
</organism>
<evidence type="ECO:0000256" key="2">
    <source>
        <dbReference type="ARBA" id="ARBA00006275"/>
    </source>
</evidence>
<dbReference type="InterPro" id="IPR011990">
    <property type="entry name" value="TPR-like_helical_dom_sf"/>
</dbReference>
<dbReference type="SUPFAM" id="SSF48452">
    <property type="entry name" value="TPR-like"/>
    <property type="match status" value="1"/>
</dbReference>
<comment type="subcellular location">
    <subcellularLocation>
        <location evidence="1">Cell outer membrane</location>
    </subcellularLocation>
</comment>
<evidence type="ECO:0000256" key="3">
    <source>
        <dbReference type="ARBA" id="ARBA00022729"/>
    </source>
</evidence>
<keyword evidence="5" id="KW-0998">Cell outer membrane</keyword>
<accession>A0A8J3D3W0</accession>
<name>A0A8J3D3W0_9BACT</name>